<dbReference type="AlphaFoldDB" id="A0A3N4ICH4"/>
<sequence length="134" mass="15019">MYSATITALLITLFAATTLANPLPAPQNHNRKIVPDYTGWIGSIDCRTQWKCAKSELVIGRWNGRQNNTEIPEQELRDTCPRIKEFLGKKFGQDSEAVRLFDRMNPHLNCTLAPFKNGTAVCFKDGSFVQMGGD</sequence>
<accession>A0A3N4ICH4</accession>
<evidence type="ECO:0000256" key="1">
    <source>
        <dbReference type="SAM" id="SignalP"/>
    </source>
</evidence>
<keyword evidence="1" id="KW-0732">Signal</keyword>
<protein>
    <submittedName>
        <fullName evidence="2">Uncharacterized protein</fullName>
    </submittedName>
</protein>
<organism evidence="2 3">
    <name type="scientific">Ascobolus immersus RN42</name>
    <dbReference type="NCBI Taxonomy" id="1160509"/>
    <lineage>
        <taxon>Eukaryota</taxon>
        <taxon>Fungi</taxon>
        <taxon>Dikarya</taxon>
        <taxon>Ascomycota</taxon>
        <taxon>Pezizomycotina</taxon>
        <taxon>Pezizomycetes</taxon>
        <taxon>Pezizales</taxon>
        <taxon>Ascobolaceae</taxon>
        <taxon>Ascobolus</taxon>
    </lineage>
</organism>
<dbReference type="Proteomes" id="UP000275078">
    <property type="component" value="Unassembled WGS sequence"/>
</dbReference>
<feature type="signal peptide" evidence="1">
    <location>
        <begin position="1"/>
        <end position="20"/>
    </location>
</feature>
<name>A0A3N4ICH4_ASCIM</name>
<reference evidence="2 3" key="1">
    <citation type="journal article" date="2018" name="Nat. Ecol. Evol.">
        <title>Pezizomycetes genomes reveal the molecular basis of ectomycorrhizal truffle lifestyle.</title>
        <authorList>
            <person name="Murat C."/>
            <person name="Payen T."/>
            <person name="Noel B."/>
            <person name="Kuo A."/>
            <person name="Morin E."/>
            <person name="Chen J."/>
            <person name="Kohler A."/>
            <person name="Krizsan K."/>
            <person name="Balestrini R."/>
            <person name="Da Silva C."/>
            <person name="Montanini B."/>
            <person name="Hainaut M."/>
            <person name="Levati E."/>
            <person name="Barry K.W."/>
            <person name="Belfiori B."/>
            <person name="Cichocki N."/>
            <person name="Clum A."/>
            <person name="Dockter R.B."/>
            <person name="Fauchery L."/>
            <person name="Guy J."/>
            <person name="Iotti M."/>
            <person name="Le Tacon F."/>
            <person name="Lindquist E.A."/>
            <person name="Lipzen A."/>
            <person name="Malagnac F."/>
            <person name="Mello A."/>
            <person name="Molinier V."/>
            <person name="Miyauchi S."/>
            <person name="Poulain J."/>
            <person name="Riccioni C."/>
            <person name="Rubini A."/>
            <person name="Sitrit Y."/>
            <person name="Splivallo R."/>
            <person name="Traeger S."/>
            <person name="Wang M."/>
            <person name="Zifcakova L."/>
            <person name="Wipf D."/>
            <person name="Zambonelli A."/>
            <person name="Paolocci F."/>
            <person name="Nowrousian M."/>
            <person name="Ottonello S."/>
            <person name="Baldrian P."/>
            <person name="Spatafora J.W."/>
            <person name="Henrissat B."/>
            <person name="Nagy L.G."/>
            <person name="Aury J.M."/>
            <person name="Wincker P."/>
            <person name="Grigoriev I.V."/>
            <person name="Bonfante P."/>
            <person name="Martin F.M."/>
        </authorList>
    </citation>
    <scope>NUCLEOTIDE SEQUENCE [LARGE SCALE GENOMIC DNA]</scope>
    <source>
        <strain evidence="2 3">RN42</strain>
    </source>
</reference>
<evidence type="ECO:0000313" key="3">
    <source>
        <dbReference type="Proteomes" id="UP000275078"/>
    </source>
</evidence>
<gene>
    <name evidence="2" type="ORF">BJ508DRAFT_344559</name>
</gene>
<keyword evidence="3" id="KW-1185">Reference proteome</keyword>
<evidence type="ECO:0000313" key="2">
    <source>
        <dbReference type="EMBL" id="RPA82358.1"/>
    </source>
</evidence>
<proteinExistence type="predicted"/>
<dbReference type="EMBL" id="ML119672">
    <property type="protein sequence ID" value="RPA82358.1"/>
    <property type="molecule type" value="Genomic_DNA"/>
</dbReference>
<feature type="chain" id="PRO_5018186294" evidence="1">
    <location>
        <begin position="21"/>
        <end position="134"/>
    </location>
</feature>